<feature type="compositionally biased region" description="Acidic residues" evidence="2">
    <location>
        <begin position="513"/>
        <end position="522"/>
    </location>
</feature>
<dbReference type="PRINTS" id="PR00700">
    <property type="entry name" value="PRTYPHPHTASE"/>
</dbReference>
<dbReference type="CDD" id="cd18533">
    <property type="entry name" value="PTP_fungal"/>
    <property type="match status" value="1"/>
</dbReference>
<evidence type="ECO:0000256" key="2">
    <source>
        <dbReference type="SAM" id="MobiDB-lite"/>
    </source>
</evidence>
<dbReference type="SMART" id="SM00404">
    <property type="entry name" value="PTPc_motif"/>
    <property type="match status" value="1"/>
</dbReference>
<dbReference type="Gene3D" id="3.90.190.10">
    <property type="entry name" value="Protein tyrosine phosphatase superfamily"/>
    <property type="match status" value="1"/>
</dbReference>
<keyword evidence="6" id="KW-1185">Reference proteome</keyword>
<dbReference type="Proteomes" id="UP001055219">
    <property type="component" value="Unassembled WGS sequence"/>
</dbReference>
<sequence>MDKLPKLRRKPKPPAIETSVERTSTDTTESALSSSAVGAGAGVPVQMVEASPRPTTSHDASPSSTGKPADSLGKKSWLQKEDTKPSGKKSPFRNLRLRPSAKRARESSPANSGLGEPPATREDGVKVKSNGAKSRDRLDGKVDVDTDKAEPSDPGPVMPSFLKLEKEAIDLKFEDLNWDERIRVSRGQANHPNHEWRWGSFKQTDVKERGLMDRYVNIKPWNHNRVKLRVPDGQLDYVNASLITVRPPPGNARSPLRYIAMQGPTEPSIPYVWRMIAEQFKSPCVIVQLTSNNEGGMVKCNQYFPEGEEGTEWDLNGDDAWEDGWGATLKYDSVEQLHGGAIDKRKLLLHVEGEKEPRTIWHFWYRSWPDFGVPADDDLDSFFELMRLSREHSSPNAPRVIHCSAGVGRTGTFIALEHLLRELDVGALYDPPVDENAPSQPSKPDLIYDTVQELREQRKGMVQSEMQYRFLYQVLRKLWSDRYGPAEDDEDKADGGVNLDKPVQATSAPEVDPFWDGDDDDEGGARLRDSATGS</sequence>
<gene>
    <name evidence="5" type="ORF">J7T54_000287</name>
</gene>
<dbReference type="GO" id="GO:0004725">
    <property type="term" value="F:protein tyrosine phosphatase activity"/>
    <property type="evidence" value="ECO:0007669"/>
    <property type="project" value="InterPro"/>
</dbReference>
<reference evidence="5" key="1">
    <citation type="journal article" date="2021" name="J Fungi (Basel)">
        <title>Genomic and Metabolomic Analyses of the Marine Fungus Emericellopsis cladophorae: Insights into Saltwater Adaptability Mechanisms and Its Biosynthetic Potential.</title>
        <authorList>
            <person name="Goncalves M.F.M."/>
            <person name="Hilario S."/>
            <person name="Van de Peer Y."/>
            <person name="Esteves A.C."/>
            <person name="Alves A."/>
        </authorList>
    </citation>
    <scope>NUCLEOTIDE SEQUENCE</scope>
    <source>
        <strain evidence="5">MUM 19.33</strain>
    </source>
</reference>
<feature type="domain" description="Tyrosine-protein phosphatase" evidence="3">
    <location>
        <begin position="213"/>
        <end position="478"/>
    </location>
</feature>
<dbReference type="SUPFAM" id="SSF52799">
    <property type="entry name" value="(Phosphotyrosine protein) phosphatases II"/>
    <property type="match status" value="1"/>
</dbReference>
<feature type="compositionally biased region" description="Basic and acidic residues" evidence="2">
    <location>
        <begin position="523"/>
        <end position="534"/>
    </location>
</feature>
<evidence type="ECO:0000259" key="4">
    <source>
        <dbReference type="PROSITE" id="PS50056"/>
    </source>
</evidence>
<feature type="compositionally biased region" description="Basic residues" evidence="2">
    <location>
        <begin position="1"/>
        <end position="12"/>
    </location>
</feature>
<dbReference type="PROSITE" id="PS50055">
    <property type="entry name" value="TYR_PHOSPHATASE_PTP"/>
    <property type="match status" value="1"/>
</dbReference>
<dbReference type="PANTHER" id="PTHR19134">
    <property type="entry name" value="RECEPTOR-TYPE TYROSINE-PROTEIN PHOSPHATASE"/>
    <property type="match status" value="1"/>
</dbReference>
<evidence type="ECO:0000313" key="6">
    <source>
        <dbReference type="Proteomes" id="UP001055219"/>
    </source>
</evidence>
<dbReference type="InterPro" id="IPR050348">
    <property type="entry name" value="Protein-Tyr_Phosphatase"/>
</dbReference>
<reference evidence="5" key="2">
    <citation type="submission" date="2022-07" db="EMBL/GenBank/DDBJ databases">
        <authorList>
            <person name="Goncalves M.F.M."/>
            <person name="Hilario S."/>
            <person name="Van De Peer Y."/>
            <person name="Esteves A.C."/>
            <person name="Alves A."/>
        </authorList>
    </citation>
    <scope>NUCLEOTIDE SEQUENCE</scope>
    <source>
        <strain evidence="5">MUM 19.33</strain>
    </source>
</reference>
<feature type="compositionally biased region" description="Basic and acidic residues" evidence="2">
    <location>
        <begin position="133"/>
        <end position="151"/>
    </location>
</feature>
<proteinExistence type="inferred from homology"/>
<evidence type="ECO:0000259" key="3">
    <source>
        <dbReference type="PROSITE" id="PS50055"/>
    </source>
</evidence>
<name>A0A9P9XYJ2_9HYPO</name>
<dbReference type="PROSITE" id="PS00383">
    <property type="entry name" value="TYR_PHOSPHATASE_1"/>
    <property type="match status" value="1"/>
</dbReference>
<comment type="similarity">
    <text evidence="1">Belongs to the protein-tyrosine phosphatase family. Non-receptor class subfamily.</text>
</comment>
<comment type="caution">
    <text evidence="5">The sequence shown here is derived from an EMBL/GenBank/DDBJ whole genome shotgun (WGS) entry which is preliminary data.</text>
</comment>
<dbReference type="InterPro" id="IPR000387">
    <property type="entry name" value="Tyr_Pase_dom"/>
</dbReference>
<dbReference type="SMART" id="SM00194">
    <property type="entry name" value="PTPc"/>
    <property type="match status" value="1"/>
</dbReference>
<dbReference type="EMBL" id="JAGIXG020000039">
    <property type="protein sequence ID" value="KAI6779986.1"/>
    <property type="molecule type" value="Genomic_DNA"/>
</dbReference>
<feature type="compositionally biased region" description="Low complexity" evidence="2">
    <location>
        <begin position="33"/>
        <end position="45"/>
    </location>
</feature>
<dbReference type="InterPro" id="IPR000242">
    <property type="entry name" value="PTP_cat"/>
</dbReference>
<evidence type="ECO:0000256" key="1">
    <source>
        <dbReference type="ARBA" id="ARBA00009649"/>
    </source>
</evidence>
<protein>
    <submittedName>
        <fullName evidence="5">Protein-tyrosine phosphatase 2</fullName>
    </submittedName>
</protein>
<dbReference type="RefSeq" id="XP_051360842.1">
    <property type="nucleotide sequence ID" value="XM_051508095.1"/>
</dbReference>
<dbReference type="InterPro" id="IPR003595">
    <property type="entry name" value="Tyr_Pase_cat"/>
</dbReference>
<accession>A0A9P9XYJ2</accession>
<feature type="region of interest" description="Disordered" evidence="2">
    <location>
        <begin position="486"/>
        <end position="534"/>
    </location>
</feature>
<dbReference type="GeneID" id="75826807"/>
<feature type="compositionally biased region" description="Basic residues" evidence="2">
    <location>
        <begin position="86"/>
        <end position="102"/>
    </location>
</feature>
<dbReference type="InterPro" id="IPR029021">
    <property type="entry name" value="Prot-tyrosine_phosphatase-like"/>
</dbReference>
<dbReference type="AlphaFoldDB" id="A0A9P9XYJ2"/>
<dbReference type="OrthoDB" id="10253954at2759"/>
<dbReference type="PANTHER" id="PTHR19134:SF449">
    <property type="entry name" value="TYROSINE-PROTEIN PHOSPHATASE 1"/>
    <property type="match status" value="1"/>
</dbReference>
<dbReference type="PROSITE" id="PS50056">
    <property type="entry name" value="TYR_PHOSPHATASE_2"/>
    <property type="match status" value="1"/>
</dbReference>
<dbReference type="Pfam" id="PF00102">
    <property type="entry name" value="Y_phosphatase"/>
    <property type="match status" value="1"/>
</dbReference>
<feature type="region of interest" description="Disordered" evidence="2">
    <location>
        <begin position="1"/>
        <end position="159"/>
    </location>
</feature>
<dbReference type="InterPro" id="IPR016130">
    <property type="entry name" value="Tyr_Pase_AS"/>
</dbReference>
<evidence type="ECO:0000313" key="5">
    <source>
        <dbReference type="EMBL" id="KAI6779986.1"/>
    </source>
</evidence>
<feature type="compositionally biased region" description="Polar residues" evidence="2">
    <location>
        <begin position="53"/>
        <end position="66"/>
    </location>
</feature>
<organism evidence="5 6">
    <name type="scientific">Emericellopsis cladophorae</name>
    <dbReference type="NCBI Taxonomy" id="2686198"/>
    <lineage>
        <taxon>Eukaryota</taxon>
        <taxon>Fungi</taxon>
        <taxon>Dikarya</taxon>
        <taxon>Ascomycota</taxon>
        <taxon>Pezizomycotina</taxon>
        <taxon>Sordariomycetes</taxon>
        <taxon>Hypocreomycetidae</taxon>
        <taxon>Hypocreales</taxon>
        <taxon>Bionectriaceae</taxon>
        <taxon>Emericellopsis</taxon>
    </lineage>
</organism>
<feature type="domain" description="Tyrosine specific protein phosphatases" evidence="4">
    <location>
        <begin position="380"/>
        <end position="469"/>
    </location>
</feature>